<dbReference type="GO" id="GO:0061025">
    <property type="term" value="P:membrane fusion"/>
    <property type="evidence" value="ECO:0007669"/>
    <property type="project" value="TreeGrafter"/>
</dbReference>
<protein>
    <recommendedName>
        <fullName evidence="2">SEP domain-containing protein</fullName>
    </recommendedName>
</protein>
<dbReference type="InterPro" id="IPR036241">
    <property type="entry name" value="NSFL1C_SEP_dom_sf"/>
</dbReference>
<feature type="domain" description="SEP" evidence="2">
    <location>
        <begin position="191"/>
        <end position="239"/>
    </location>
</feature>
<dbReference type="InterPro" id="IPR012989">
    <property type="entry name" value="SEP_domain"/>
</dbReference>
<dbReference type="GO" id="GO:0005829">
    <property type="term" value="C:cytosol"/>
    <property type="evidence" value="ECO:0007669"/>
    <property type="project" value="TreeGrafter"/>
</dbReference>
<name>A0A2T9Y1H0_9FUNG</name>
<dbReference type="PANTHER" id="PTHR23333:SF20">
    <property type="entry name" value="NSFL1 COFACTOR P47"/>
    <property type="match status" value="1"/>
</dbReference>
<dbReference type="SUPFAM" id="SSF102848">
    <property type="entry name" value="NSFL1 (p97 ATPase) cofactor p47, SEP domain"/>
    <property type="match status" value="1"/>
</dbReference>
<evidence type="ECO:0000313" key="4">
    <source>
        <dbReference type="Proteomes" id="UP000245699"/>
    </source>
</evidence>
<evidence type="ECO:0000313" key="3">
    <source>
        <dbReference type="EMBL" id="PVU86181.1"/>
    </source>
</evidence>
<comment type="caution">
    <text evidence="3">The sequence shown here is derived from an EMBL/GenBank/DDBJ whole genome shotgun (WGS) entry which is preliminary data.</text>
</comment>
<gene>
    <name evidence="3" type="ORF">BB559_006618</name>
</gene>
<keyword evidence="4" id="KW-1185">Reference proteome</keyword>
<dbReference type="GO" id="GO:0005634">
    <property type="term" value="C:nucleus"/>
    <property type="evidence" value="ECO:0007669"/>
    <property type="project" value="TreeGrafter"/>
</dbReference>
<reference evidence="3 4" key="1">
    <citation type="journal article" date="2018" name="MBio">
        <title>Comparative Genomics Reveals the Core Gene Toolbox for the Fungus-Insect Symbiosis.</title>
        <authorList>
            <person name="Wang Y."/>
            <person name="Stata M."/>
            <person name="Wang W."/>
            <person name="Stajich J.E."/>
            <person name="White M.M."/>
            <person name="Moncalvo J.M."/>
        </authorList>
    </citation>
    <scope>NUCLEOTIDE SEQUENCE [LARGE SCALE GENOMIC DNA]</scope>
    <source>
        <strain evidence="3 4">AUS-77-4</strain>
    </source>
</reference>
<dbReference type="GO" id="GO:0000045">
    <property type="term" value="P:autophagosome assembly"/>
    <property type="evidence" value="ECO:0007669"/>
    <property type="project" value="TreeGrafter"/>
</dbReference>
<feature type="region of interest" description="Disordered" evidence="1">
    <location>
        <begin position="134"/>
        <end position="196"/>
    </location>
</feature>
<dbReference type="Pfam" id="PF08059">
    <property type="entry name" value="SEP"/>
    <property type="match status" value="1"/>
</dbReference>
<feature type="non-terminal residue" evidence="3">
    <location>
        <position position="239"/>
    </location>
</feature>
<proteinExistence type="predicted"/>
<dbReference type="GO" id="GO:0031468">
    <property type="term" value="P:nuclear membrane reassembly"/>
    <property type="evidence" value="ECO:0007669"/>
    <property type="project" value="TreeGrafter"/>
</dbReference>
<dbReference type="AlphaFoldDB" id="A0A2T9Y1H0"/>
<sequence>MCISIKVYFYFLKITLNSYIGSKLIANGDTLPVIKSNSHPINTTTSEKSLDNTEDTNALVEEVEKEKKLTTDSISHSTISNIKTLDQDSSEEQSEKEEEDWYAGGEKSGISIKAPGSAQADSIDLVGKILKKAAEPTSNRRELSDDESAPSNKNFKGKGKSMASSRNINTFDEGGSDRSEENQGQSGSGGPVTRNLNIWRNGFSIEDGELYRFDNPHSRALLESILKGQAPIHLLNVLP</sequence>
<dbReference type="GO" id="GO:0043161">
    <property type="term" value="P:proteasome-mediated ubiquitin-dependent protein catabolic process"/>
    <property type="evidence" value="ECO:0007669"/>
    <property type="project" value="TreeGrafter"/>
</dbReference>
<evidence type="ECO:0000256" key="1">
    <source>
        <dbReference type="SAM" id="MobiDB-lite"/>
    </source>
</evidence>
<dbReference type="PROSITE" id="PS51399">
    <property type="entry name" value="SEP"/>
    <property type="match status" value="1"/>
</dbReference>
<feature type="region of interest" description="Disordered" evidence="1">
    <location>
        <begin position="80"/>
        <end position="118"/>
    </location>
</feature>
<feature type="compositionally biased region" description="Acidic residues" evidence="1">
    <location>
        <begin position="88"/>
        <end position="101"/>
    </location>
</feature>
<organism evidence="3 4">
    <name type="scientific">Furculomyces boomerangus</name>
    <dbReference type="NCBI Taxonomy" id="61424"/>
    <lineage>
        <taxon>Eukaryota</taxon>
        <taxon>Fungi</taxon>
        <taxon>Fungi incertae sedis</taxon>
        <taxon>Zoopagomycota</taxon>
        <taxon>Kickxellomycotina</taxon>
        <taxon>Harpellomycetes</taxon>
        <taxon>Harpellales</taxon>
        <taxon>Harpellaceae</taxon>
        <taxon>Furculomyces</taxon>
    </lineage>
</organism>
<dbReference type="Proteomes" id="UP000245699">
    <property type="component" value="Unassembled WGS sequence"/>
</dbReference>
<evidence type="ECO:0000259" key="2">
    <source>
        <dbReference type="PROSITE" id="PS51399"/>
    </source>
</evidence>
<feature type="compositionally biased region" description="Basic and acidic residues" evidence="1">
    <location>
        <begin position="134"/>
        <end position="143"/>
    </location>
</feature>
<dbReference type="GO" id="GO:0043130">
    <property type="term" value="F:ubiquitin binding"/>
    <property type="evidence" value="ECO:0007669"/>
    <property type="project" value="TreeGrafter"/>
</dbReference>
<dbReference type="EMBL" id="MBFT01000957">
    <property type="protein sequence ID" value="PVU86181.1"/>
    <property type="molecule type" value="Genomic_DNA"/>
</dbReference>
<accession>A0A2T9Y1H0</accession>
<dbReference type="STRING" id="61424.A0A2T9Y1H0"/>
<dbReference type="OrthoDB" id="25887at2759"/>
<dbReference type="PANTHER" id="PTHR23333">
    <property type="entry name" value="UBX DOMAIN CONTAINING PROTEIN"/>
    <property type="match status" value="1"/>
</dbReference>
<dbReference type="Gene3D" id="3.30.420.210">
    <property type="entry name" value="SEP domain"/>
    <property type="match status" value="1"/>
</dbReference>
<dbReference type="GO" id="GO:0007030">
    <property type="term" value="P:Golgi organization"/>
    <property type="evidence" value="ECO:0007669"/>
    <property type="project" value="TreeGrafter"/>
</dbReference>